<reference evidence="1 2" key="1">
    <citation type="journal article" date="2011" name="J. Bacteriol.">
        <title>Draft genome sequence of Sporolactobacillus inulinus strain CASD, an efficient D-lactic acid-producing bacterium with high-concentration lactate tolerance capability.</title>
        <authorList>
            <person name="Yu B."/>
            <person name="Su F."/>
            <person name="Wang L."/>
            <person name="Xu K."/>
            <person name="Zhao B."/>
            <person name="Xu P."/>
        </authorList>
    </citation>
    <scope>NUCLEOTIDE SEQUENCE [LARGE SCALE GENOMIC DNA]</scope>
    <source>
        <strain evidence="1 2">CASD</strain>
    </source>
</reference>
<name>A0A0U1QNV8_9BACL</name>
<feature type="non-terminal residue" evidence="1">
    <location>
        <position position="1"/>
    </location>
</feature>
<comment type="caution">
    <text evidence="1">The sequence shown here is derived from an EMBL/GenBank/DDBJ whole genome shotgun (WGS) entry which is preliminary data.</text>
</comment>
<evidence type="ECO:0000313" key="1">
    <source>
        <dbReference type="EMBL" id="KLI02481.1"/>
    </source>
</evidence>
<organism evidence="1 2">
    <name type="scientific">Sporolactobacillus inulinus CASD</name>
    <dbReference type="NCBI Taxonomy" id="1069536"/>
    <lineage>
        <taxon>Bacteria</taxon>
        <taxon>Bacillati</taxon>
        <taxon>Bacillota</taxon>
        <taxon>Bacilli</taxon>
        <taxon>Bacillales</taxon>
        <taxon>Sporolactobacillaceae</taxon>
        <taxon>Sporolactobacillus</taxon>
    </lineage>
</organism>
<dbReference type="AlphaFoldDB" id="A0A0U1QNV8"/>
<accession>A0A0U1QNV8</accession>
<keyword evidence="2" id="KW-1185">Reference proteome</keyword>
<gene>
    <name evidence="1" type="ORF">SINU_07840</name>
</gene>
<dbReference type="Proteomes" id="UP000035553">
    <property type="component" value="Unassembled WGS sequence"/>
</dbReference>
<protein>
    <submittedName>
        <fullName evidence="1">Uncharacterized protein</fullName>
    </submittedName>
</protein>
<sequence>PKRRFSTEKIRVHHTWLEIKNRALFARFVLNLLRMLLHDLCFLRCVMKPLLWRFPFFRLEAKKVAQILSENVRTPMQHSVKLHRL</sequence>
<evidence type="ECO:0000313" key="2">
    <source>
        <dbReference type="Proteomes" id="UP000035553"/>
    </source>
</evidence>
<dbReference type="EMBL" id="AFVQ02000097">
    <property type="protein sequence ID" value="KLI02481.1"/>
    <property type="molecule type" value="Genomic_DNA"/>
</dbReference>
<proteinExistence type="predicted"/>